<protein>
    <submittedName>
        <fullName evidence="4">Unannotated protein</fullName>
    </submittedName>
</protein>
<evidence type="ECO:0000256" key="1">
    <source>
        <dbReference type="ARBA" id="ARBA00022737"/>
    </source>
</evidence>
<keyword evidence="2" id="KW-0802">TPR repeat</keyword>
<evidence type="ECO:0000313" key="8">
    <source>
        <dbReference type="EMBL" id="CAB4967033.1"/>
    </source>
</evidence>
<evidence type="ECO:0000313" key="7">
    <source>
        <dbReference type="EMBL" id="CAB4901240.1"/>
    </source>
</evidence>
<feature type="compositionally biased region" description="Basic and acidic residues" evidence="3">
    <location>
        <begin position="13"/>
        <end position="23"/>
    </location>
</feature>
<dbReference type="EMBL" id="CAFAAZ010000006">
    <property type="protein sequence ID" value="CAB4821502.1"/>
    <property type="molecule type" value="Genomic_DNA"/>
</dbReference>
<dbReference type="PANTHER" id="PTHR45641">
    <property type="entry name" value="TETRATRICOPEPTIDE REPEAT PROTEIN (AFU_ORTHOLOGUE AFUA_6G03870)"/>
    <property type="match status" value="1"/>
</dbReference>
<dbReference type="SUPFAM" id="SSF48452">
    <property type="entry name" value="TPR-like"/>
    <property type="match status" value="2"/>
</dbReference>
<evidence type="ECO:0000313" key="5">
    <source>
        <dbReference type="EMBL" id="CAB4719550.1"/>
    </source>
</evidence>
<gene>
    <name evidence="4" type="ORF">UFOPK2343_00381</name>
    <name evidence="5" type="ORF">UFOPK2652_01320</name>
    <name evidence="6" type="ORF">UFOPK3128_00828</name>
    <name evidence="7" type="ORF">UFOPK3511_01054</name>
    <name evidence="8" type="ORF">UFOPK3880_01081</name>
    <name evidence="9" type="ORF">UFOPK4146_00006</name>
</gene>
<evidence type="ECO:0000313" key="9">
    <source>
        <dbReference type="EMBL" id="CAB5016976.1"/>
    </source>
</evidence>
<feature type="region of interest" description="Disordered" evidence="3">
    <location>
        <begin position="1"/>
        <end position="23"/>
    </location>
</feature>
<dbReference type="AlphaFoldDB" id="A0A6J6M9V5"/>
<proteinExistence type="predicted"/>
<organism evidence="4">
    <name type="scientific">freshwater metagenome</name>
    <dbReference type="NCBI Taxonomy" id="449393"/>
    <lineage>
        <taxon>unclassified sequences</taxon>
        <taxon>metagenomes</taxon>
        <taxon>ecological metagenomes</taxon>
    </lineage>
</organism>
<reference evidence="4" key="1">
    <citation type="submission" date="2020-05" db="EMBL/GenBank/DDBJ databases">
        <authorList>
            <person name="Chiriac C."/>
            <person name="Salcher M."/>
            <person name="Ghai R."/>
            <person name="Kavagutti S V."/>
        </authorList>
    </citation>
    <scope>NUCLEOTIDE SEQUENCE</scope>
</reference>
<dbReference type="EMBL" id="CAEZYD010000029">
    <property type="protein sequence ID" value="CAB4719550.1"/>
    <property type="molecule type" value="Genomic_DNA"/>
</dbReference>
<dbReference type="Pfam" id="PF13424">
    <property type="entry name" value="TPR_12"/>
    <property type="match status" value="2"/>
</dbReference>
<dbReference type="PANTHER" id="PTHR45641:SF19">
    <property type="entry name" value="NEPHROCYSTIN-3"/>
    <property type="match status" value="1"/>
</dbReference>
<dbReference type="EMBL" id="CAEZXD010000005">
    <property type="protein sequence ID" value="CAB4671027.1"/>
    <property type="molecule type" value="Genomic_DNA"/>
</dbReference>
<dbReference type="InterPro" id="IPR011990">
    <property type="entry name" value="TPR-like_helical_dom_sf"/>
</dbReference>
<dbReference type="EMBL" id="CAFBMA010000013">
    <property type="protein sequence ID" value="CAB4901240.1"/>
    <property type="molecule type" value="Genomic_DNA"/>
</dbReference>
<evidence type="ECO:0000313" key="6">
    <source>
        <dbReference type="EMBL" id="CAB4821502.1"/>
    </source>
</evidence>
<sequence>MKNSGEEGVAITHIHDSNGHEDHEKELWERLQSAQGIEKAEILTELGHIAVHQDKWLESLAHGQTALEIYQTTTENFDHEDMAKVLMGIAFAHYKASNYTEAATATHQAYEMLEELNSPRAGVALRNLGVFLQEAKKYAESAEIFRKALRIPQLEDEELTLAKDYYNLGFALTKLEQFNEAIEMLTRGKELASRITAPVVEALCNEQLAFCFASIGEYEAGLEAVKFSVDYALLSGNDSRMFESVRVRGRVHKARKDYESAISDLKAAKSINIENSCITDWDAIYEIEEEIASILDLLGQVEEAEEVRRRIKVVSNSN</sequence>
<dbReference type="InterPro" id="IPR019734">
    <property type="entry name" value="TPR_rpt"/>
</dbReference>
<evidence type="ECO:0000313" key="4">
    <source>
        <dbReference type="EMBL" id="CAB4671027.1"/>
    </source>
</evidence>
<dbReference type="SMART" id="SM00028">
    <property type="entry name" value="TPR"/>
    <property type="match status" value="5"/>
</dbReference>
<evidence type="ECO:0000256" key="2">
    <source>
        <dbReference type="ARBA" id="ARBA00022803"/>
    </source>
</evidence>
<dbReference type="Gene3D" id="1.25.40.10">
    <property type="entry name" value="Tetratricopeptide repeat domain"/>
    <property type="match status" value="2"/>
</dbReference>
<accession>A0A6J6M9V5</accession>
<keyword evidence="1" id="KW-0677">Repeat</keyword>
<evidence type="ECO:0000256" key="3">
    <source>
        <dbReference type="SAM" id="MobiDB-lite"/>
    </source>
</evidence>
<dbReference type="EMBL" id="CAFBPT010000001">
    <property type="protein sequence ID" value="CAB5016976.1"/>
    <property type="molecule type" value="Genomic_DNA"/>
</dbReference>
<name>A0A6J6M9V5_9ZZZZ</name>
<dbReference type="EMBL" id="CAFBNU010000013">
    <property type="protein sequence ID" value="CAB4967033.1"/>
    <property type="molecule type" value="Genomic_DNA"/>
</dbReference>